<dbReference type="InterPro" id="IPR004089">
    <property type="entry name" value="MCPsignal_dom"/>
</dbReference>
<dbReference type="PANTHER" id="PTHR32089:SF112">
    <property type="entry name" value="LYSOZYME-LIKE PROTEIN-RELATED"/>
    <property type="match status" value="1"/>
</dbReference>
<dbReference type="SUPFAM" id="SSF58104">
    <property type="entry name" value="Methyl-accepting chemotaxis protein (MCP) signaling domain"/>
    <property type="match status" value="1"/>
</dbReference>
<evidence type="ECO:0000256" key="2">
    <source>
        <dbReference type="ARBA" id="ARBA00029447"/>
    </source>
</evidence>
<dbReference type="GO" id="GO:0006935">
    <property type="term" value="P:chemotaxis"/>
    <property type="evidence" value="ECO:0007669"/>
    <property type="project" value="InterPro"/>
</dbReference>
<dbReference type="PROSITE" id="PS50111">
    <property type="entry name" value="CHEMOTAXIS_TRANSDUC_2"/>
    <property type="match status" value="1"/>
</dbReference>
<keyword evidence="1 3" id="KW-0807">Transducer</keyword>
<evidence type="ECO:0000313" key="9">
    <source>
        <dbReference type="Proteomes" id="UP000298774"/>
    </source>
</evidence>
<evidence type="ECO:0000259" key="5">
    <source>
        <dbReference type="PROSITE" id="PS50111"/>
    </source>
</evidence>
<dbReference type="GO" id="GO:0004888">
    <property type="term" value="F:transmembrane signaling receptor activity"/>
    <property type="evidence" value="ECO:0007669"/>
    <property type="project" value="InterPro"/>
</dbReference>
<dbReference type="Proteomes" id="UP001277471">
    <property type="component" value="Unassembled WGS sequence"/>
</dbReference>
<keyword evidence="4" id="KW-1133">Transmembrane helix</keyword>
<dbReference type="PROSITE" id="PS50885">
    <property type="entry name" value="HAMP"/>
    <property type="match status" value="1"/>
</dbReference>
<dbReference type="EMBL" id="CP032339">
    <property type="protein sequence ID" value="QCO09936.1"/>
    <property type="molecule type" value="Genomic_DNA"/>
</dbReference>
<feature type="transmembrane region" description="Helical" evidence="4">
    <location>
        <begin position="12"/>
        <end position="32"/>
    </location>
</feature>
<dbReference type="SMART" id="SM00304">
    <property type="entry name" value="HAMP"/>
    <property type="match status" value="1"/>
</dbReference>
<sequence>MRFQDFRIVNKVLLVIGLMAVLAVALSTNGLVRMGSLDQSYTNLINGEAKASLWLARGTSTLNETGRLLYTMISEADPARMRSLAEEIVRQEKLLDQRLDMAGKTLPSLAADIAAAHQQTGVMSKIAEEVRSLTLGGKDQEAMAVMGKRYEPAFLDLLSRMRALLERADKDLDSAADMATAGYQDSRLWTMIIGAVGIVVCLGLAVLLTRRTIAGPIERLTGAMRALADGNLDTIVEGQGRGDEIGGMSTALQVFKDSAIEKRRLEAAEKEESARRGERQRRIEEFTRRFDGIVTGLLDRVTASVRTLHTSSDSLSATAEETQRQSATVSSAAEQATANVETVAAAGNELTASIHEIARQVSDGSAIATTADRDAAAANHKIGSLADAVARIGEVTSLIQNIASQTNLLALNATIEAARAGEAGKGFAVVASEVKSLANQTAKATEEIAAQITAIQTETAVAVAAIRGISATTVRMRELTTSIAGAVEQQGAATTEIVRNVDEAAQGTRVVADNIIDVARAASDTGRMAGDVFKAASEVQEESETLRVEIERFLQQMHAA</sequence>
<dbReference type="InterPro" id="IPR024478">
    <property type="entry name" value="HlyB_4HB_MCP"/>
</dbReference>
<evidence type="ECO:0000313" key="10">
    <source>
        <dbReference type="Proteomes" id="UP001277471"/>
    </source>
</evidence>
<dbReference type="Gene3D" id="1.10.287.950">
    <property type="entry name" value="Methyl-accepting chemotaxis protein"/>
    <property type="match status" value="1"/>
</dbReference>
<dbReference type="CDD" id="cd06225">
    <property type="entry name" value="HAMP"/>
    <property type="match status" value="1"/>
</dbReference>
<keyword evidence="4" id="KW-0472">Membrane</keyword>
<dbReference type="AlphaFoldDB" id="A0A0P0F5C3"/>
<reference evidence="7 10" key="2">
    <citation type="submission" date="2023-11" db="EMBL/GenBank/DDBJ databases">
        <title>MicrobeMod: A computational toolkit for identifying prokaryotic methylation and restriction-modification with nanopore sequencing.</title>
        <authorList>
            <person name="Crits-Christoph A."/>
            <person name="Kang S.C."/>
            <person name="Lee H."/>
            <person name="Ostrov N."/>
        </authorList>
    </citation>
    <scope>NUCLEOTIDE SEQUENCE [LARGE SCALE GENOMIC DNA]</scope>
    <source>
        <strain evidence="7 10">ATCC 29145</strain>
    </source>
</reference>
<dbReference type="PRINTS" id="PR00260">
    <property type="entry name" value="CHEMTRNSDUCR"/>
</dbReference>
<name>A0A0P0F5C3_AZOBR</name>
<protein>
    <submittedName>
        <fullName evidence="8">Methyl-accepting chemotaxis protein</fullName>
    </submittedName>
</protein>
<dbReference type="Proteomes" id="UP000298774">
    <property type="component" value="Chromosome"/>
</dbReference>
<dbReference type="PANTHER" id="PTHR32089">
    <property type="entry name" value="METHYL-ACCEPTING CHEMOTAXIS PROTEIN MCPB"/>
    <property type="match status" value="1"/>
</dbReference>
<feature type="domain" description="HAMP" evidence="6">
    <location>
        <begin position="211"/>
        <end position="264"/>
    </location>
</feature>
<evidence type="ECO:0000256" key="1">
    <source>
        <dbReference type="ARBA" id="ARBA00023224"/>
    </source>
</evidence>
<dbReference type="RefSeq" id="WP_059398689.1">
    <property type="nucleotide sequence ID" value="NZ_CP012914.1"/>
</dbReference>
<dbReference type="SMART" id="SM00283">
    <property type="entry name" value="MA"/>
    <property type="match status" value="1"/>
</dbReference>
<dbReference type="GO" id="GO:0007165">
    <property type="term" value="P:signal transduction"/>
    <property type="evidence" value="ECO:0007669"/>
    <property type="project" value="UniProtKB-KW"/>
</dbReference>
<evidence type="ECO:0000256" key="4">
    <source>
        <dbReference type="SAM" id="Phobius"/>
    </source>
</evidence>
<dbReference type="InterPro" id="IPR003660">
    <property type="entry name" value="HAMP_dom"/>
</dbReference>
<comment type="similarity">
    <text evidence="2">Belongs to the methyl-accepting chemotaxis (MCP) protein family.</text>
</comment>
<dbReference type="Pfam" id="PF00015">
    <property type="entry name" value="MCPsignal"/>
    <property type="match status" value="1"/>
</dbReference>
<dbReference type="GO" id="GO:0016020">
    <property type="term" value="C:membrane"/>
    <property type="evidence" value="ECO:0007669"/>
    <property type="project" value="InterPro"/>
</dbReference>
<evidence type="ECO:0000259" key="6">
    <source>
        <dbReference type="PROSITE" id="PS50885"/>
    </source>
</evidence>
<proteinExistence type="inferred from homology"/>
<keyword evidence="10" id="KW-1185">Reference proteome</keyword>
<dbReference type="GeneID" id="56448617"/>
<keyword evidence="4" id="KW-0812">Transmembrane</keyword>
<dbReference type="KEGG" id="abf:AMK58_05275"/>
<evidence type="ECO:0000313" key="8">
    <source>
        <dbReference type="EMBL" id="QCO09936.1"/>
    </source>
</evidence>
<dbReference type="Pfam" id="PF12729">
    <property type="entry name" value="4HB_MCP_1"/>
    <property type="match status" value="1"/>
</dbReference>
<evidence type="ECO:0000313" key="7">
    <source>
        <dbReference type="EMBL" id="MDX5953549.1"/>
    </source>
</evidence>
<evidence type="ECO:0000256" key="3">
    <source>
        <dbReference type="PROSITE-ProRule" id="PRU00284"/>
    </source>
</evidence>
<dbReference type="Gene3D" id="6.10.340.10">
    <property type="match status" value="1"/>
</dbReference>
<organism evidence="8 9">
    <name type="scientific">Azospirillum brasilense</name>
    <dbReference type="NCBI Taxonomy" id="192"/>
    <lineage>
        <taxon>Bacteria</taxon>
        <taxon>Pseudomonadati</taxon>
        <taxon>Pseudomonadota</taxon>
        <taxon>Alphaproteobacteria</taxon>
        <taxon>Rhodospirillales</taxon>
        <taxon>Azospirillaceae</taxon>
        <taxon>Azospirillum</taxon>
    </lineage>
</organism>
<dbReference type="Pfam" id="PF00672">
    <property type="entry name" value="HAMP"/>
    <property type="match status" value="1"/>
</dbReference>
<feature type="transmembrane region" description="Helical" evidence="4">
    <location>
        <begin position="188"/>
        <end position="209"/>
    </location>
</feature>
<dbReference type="InterPro" id="IPR004090">
    <property type="entry name" value="Chemotax_Me-accpt_rcpt"/>
</dbReference>
<dbReference type="EMBL" id="JAWXYC010000004">
    <property type="protein sequence ID" value="MDX5953549.1"/>
    <property type="molecule type" value="Genomic_DNA"/>
</dbReference>
<feature type="domain" description="Methyl-accepting transducer" evidence="5">
    <location>
        <begin position="311"/>
        <end position="540"/>
    </location>
</feature>
<reference evidence="8 9" key="1">
    <citation type="submission" date="2018-09" db="EMBL/GenBank/DDBJ databases">
        <title>Whole genome based analysis of evolution and adaptive divergence in Indian and Brazilian strains of Azospirillum brasilense.</title>
        <authorList>
            <person name="Singh C."/>
            <person name="Tripathi A.K."/>
        </authorList>
    </citation>
    <scope>NUCLEOTIDE SEQUENCE [LARGE SCALE GENOMIC DNA]</scope>
    <source>
        <strain evidence="8 9">MTCC4038</strain>
    </source>
</reference>
<accession>A0A0P0F5C3</accession>
<gene>
    <name evidence="8" type="ORF">D3868_13375</name>
    <name evidence="7" type="ORF">SIM66_20440</name>
</gene>